<dbReference type="EMBL" id="JBHSJE010000006">
    <property type="protein sequence ID" value="MFC4981176.1"/>
    <property type="molecule type" value="Genomic_DNA"/>
</dbReference>
<sequence>MGHAYDATYTTHLLRWTNGVPQDLGTAHTGASGVNTQGDVVGTITTGDDPAGTGWRYHGGEFSPLPGLTAQAESYPSAINADGAVAGVSSLGSITVPVVWSTDGSVRRLALLPGDTSGWANDIDDDGTLVGFSSGASGEHAVRWLPDGTVERLQEVNPAHSSTAVAIRNGSVLGQDIPGIGVTSSLLWRAGATDPEQLSNGTPQAVNARGAVVELTVPDAKLWLTEPDGTVRSLPTDTTPYATGGVTALTDDGVAYGHWNSTPVSWDCRPPVSAP</sequence>
<dbReference type="RefSeq" id="WP_157841747.1">
    <property type="nucleotide sequence ID" value="NZ_JBHSJE010000006.1"/>
</dbReference>
<organism evidence="1 2">
    <name type="scientific">Streptomyces atroolivaceus</name>
    <dbReference type="NCBI Taxonomy" id="66869"/>
    <lineage>
        <taxon>Bacteria</taxon>
        <taxon>Bacillati</taxon>
        <taxon>Actinomycetota</taxon>
        <taxon>Actinomycetes</taxon>
        <taxon>Kitasatosporales</taxon>
        <taxon>Streptomycetaceae</taxon>
        <taxon>Streptomyces</taxon>
    </lineage>
</organism>
<keyword evidence="2" id="KW-1185">Reference proteome</keyword>
<comment type="caution">
    <text evidence="1">The sequence shown here is derived from an EMBL/GenBank/DDBJ whole genome shotgun (WGS) entry which is preliminary data.</text>
</comment>
<reference evidence="2" key="1">
    <citation type="journal article" date="2019" name="Int. J. Syst. Evol. Microbiol.">
        <title>The Global Catalogue of Microorganisms (GCM) 10K type strain sequencing project: providing services to taxonomists for standard genome sequencing and annotation.</title>
        <authorList>
            <consortium name="The Broad Institute Genomics Platform"/>
            <consortium name="The Broad Institute Genome Sequencing Center for Infectious Disease"/>
            <person name="Wu L."/>
            <person name="Ma J."/>
        </authorList>
    </citation>
    <scope>NUCLEOTIDE SEQUENCE [LARGE SCALE GENOMIC DNA]</scope>
    <source>
        <strain evidence="2">ICMP 257</strain>
    </source>
</reference>
<dbReference type="Proteomes" id="UP001595908">
    <property type="component" value="Unassembled WGS sequence"/>
</dbReference>
<name>A0ABV9VBX8_STRAZ</name>
<evidence type="ECO:0000313" key="1">
    <source>
        <dbReference type="EMBL" id="MFC4981176.1"/>
    </source>
</evidence>
<protein>
    <submittedName>
        <fullName evidence="1">Uncharacterized protein</fullName>
    </submittedName>
</protein>
<accession>A0ABV9VBX8</accession>
<proteinExistence type="predicted"/>
<gene>
    <name evidence="1" type="ORF">ACFPL4_22920</name>
</gene>
<dbReference type="GeneID" id="31236730"/>
<evidence type="ECO:0000313" key="2">
    <source>
        <dbReference type="Proteomes" id="UP001595908"/>
    </source>
</evidence>